<dbReference type="STRING" id="29529.SAMN04488122_5166"/>
<dbReference type="EMBL" id="FOJG01000002">
    <property type="protein sequence ID" value="SEW52842.1"/>
    <property type="molecule type" value="Genomic_DNA"/>
</dbReference>
<dbReference type="InterPro" id="IPR013222">
    <property type="entry name" value="Glyco_hyd_98_carb-bd"/>
</dbReference>
<dbReference type="AlphaFoldDB" id="A0A1I0S9M3"/>
<accession>A0A1I0S9M3</accession>
<evidence type="ECO:0000313" key="3">
    <source>
        <dbReference type="Proteomes" id="UP000199310"/>
    </source>
</evidence>
<dbReference type="InterPro" id="IPR038637">
    <property type="entry name" value="NPCBM_sf"/>
</dbReference>
<evidence type="ECO:0000313" key="2">
    <source>
        <dbReference type="EMBL" id="SEW52842.1"/>
    </source>
</evidence>
<dbReference type="SMART" id="SM00776">
    <property type="entry name" value="NPCBM"/>
    <property type="match status" value="1"/>
</dbReference>
<evidence type="ECO:0000259" key="1">
    <source>
        <dbReference type="SMART" id="SM00776"/>
    </source>
</evidence>
<dbReference type="Pfam" id="PF08305">
    <property type="entry name" value="NPCBM"/>
    <property type="match status" value="2"/>
</dbReference>
<dbReference type="InterPro" id="IPR008979">
    <property type="entry name" value="Galactose-bd-like_sf"/>
</dbReference>
<protein>
    <submittedName>
        <fullName evidence="2">NPCBM/NEW2 domain-containing protein</fullName>
    </submittedName>
</protein>
<gene>
    <name evidence="2" type="ORF">SAMN04488122_5166</name>
</gene>
<proteinExistence type="predicted"/>
<dbReference type="SUPFAM" id="SSF49785">
    <property type="entry name" value="Galactose-binding domain-like"/>
    <property type="match status" value="1"/>
</dbReference>
<dbReference type="Gene3D" id="2.60.120.1060">
    <property type="entry name" value="NPCBM/NEW2 domain"/>
    <property type="match status" value="1"/>
</dbReference>
<dbReference type="Proteomes" id="UP000199310">
    <property type="component" value="Unassembled WGS sequence"/>
</dbReference>
<dbReference type="Gene3D" id="2.70.98.60">
    <property type="entry name" value="alpha-galactosidase from lactobacil brevis"/>
    <property type="match status" value="1"/>
</dbReference>
<keyword evidence="3" id="KW-1185">Reference proteome</keyword>
<name>A0A1I0S9M3_9BACT</name>
<sequence>MTVSLLGCSMLSLAQQPQFLSGLNNGTIRQDIFSPVANASMTGRKMKMNQKIYENGISVHAPASGIISLKGKGIRFVADIGVDDKDNRNLEPAGMESLTATDGTKTFYHTDKTTNRKNLTGVGRDVQSIAPGSIVFTLLGDDKQILSTGILRQGDKPVHVEVDISGIDALRFSVTDGGNGISGDIADLANAAVIMQPGFKPELIDEHQLSKNKPHENGVNSQLSALLLSLPVAQPSVAATDWLIQKPAQKAAVSRIGNQQVILSNGLISRTFYVGANMATTSIRNLVTGEEYLRAIKPEADVMIDSINYPVGGLTGQIDQAYLLPDWLDKMNVIPHSFLFKTFKVSELKQKIPWTSKRWLASSQWKASGKELTCYYEHPDLKGISVAVHYEIYDGIPLISKWLEINNQGDKKIQVNHFTAETIAFSEPSNSPSGKQEWLKPDFHLENDYAFDGFTYEGSDQSIFWQTDKTYTSQADYNLMTPCVVKSMPAKGPEQILEQGQHMVTFNTYFLALDGTDRERNGLSQRKMYRTLAPWATENPIFLHLTSTNPEVVKQAVDQCKTTGYEMIILSFGSGLNMEDTSARNIEKFRSLAAYAHAKGIEIGGYSLFSSRSIDAENDVIDVTTGKPGGARFGNAPCLGSKWGIAYLQKINKFFAETGFDLLEHDGPYPGDFCASKDHPGHHGYGDSQWNQWKESIVFYKALRKKGIYLNLPDFYFLSGSNKVSVGYKEVNWSLPREQQLVLGRQNNYDGTWTRTPAMNWTFVPLVEYHGGGAAATLEPLADHLDAYEAHMKQNYGAGIQACYRGNRLYDTEATRALVIKEVAHYKKYREILNADIIHLQRPTGRDWDGFMHADPQLKQKAFAMFFNPLSEPITRTIKLPLYYAGLSNNAKISIQGAPARHFALNAKKEAIVNITIPANSSTWLVVE</sequence>
<reference evidence="3" key="1">
    <citation type="submission" date="2016-10" db="EMBL/GenBank/DDBJ databases">
        <authorList>
            <person name="Varghese N."/>
            <person name="Submissions S."/>
        </authorList>
    </citation>
    <scope>NUCLEOTIDE SEQUENCE [LARGE SCALE GENOMIC DNA]</scope>
    <source>
        <strain evidence="3">DSM 3695</strain>
    </source>
</reference>
<organism evidence="2 3">
    <name type="scientific">Chitinophaga arvensicola</name>
    <dbReference type="NCBI Taxonomy" id="29529"/>
    <lineage>
        <taxon>Bacteria</taxon>
        <taxon>Pseudomonadati</taxon>
        <taxon>Bacteroidota</taxon>
        <taxon>Chitinophagia</taxon>
        <taxon>Chitinophagales</taxon>
        <taxon>Chitinophagaceae</taxon>
        <taxon>Chitinophaga</taxon>
    </lineage>
</organism>
<dbReference type="InterPro" id="IPR038417">
    <property type="entry name" value="Alpga-gal_N_sf"/>
</dbReference>
<feature type="domain" description="Glycosyl hydrolase family 98 putative carbohydrate-binding module" evidence="1">
    <location>
        <begin position="14"/>
        <end position="195"/>
    </location>
</feature>